<evidence type="ECO:0000256" key="1">
    <source>
        <dbReference type="ARBA" id="ARBA00004429"/>
    </source>
</evidence>
<dbReference type="PANTHER" id="PTHR35011">
    <property type="entry name" value="2,3-DIKETO-L-GULONATE TRAP TRANSPORTER SMALL PERMEASE PROTEIN YIAM"/>
    <property type="match status" value="1"/>
</dbReference>
<keyword evidence="3" id="KW-1003">Cell membrane</keyword>
<evidence type="ECO:0000256" key="5">
    <source>
        <dbReference type="ARBA" id="ARBA00022692"/>
    </source>
</evidence>
<comment type="caution">
    <text evidence="11">The sequence shown here is derived from an EMBL/GenBank/DDBJ whole genome shotgun (WGS) entry which is preliminary data.</text>
</comment>
<dbReference type="InterPro" id="IPR055348">
    <property type="entry name" value="DctQ"/>
</dbReference>
<feature type="domain" description="Tripartite ATP-independent periplasmic transporters DctQ component" evidence="10">
    <location>
        <begin position="30"/>
        <end position="165"/>
    </location>
</feature>
<reference evidence="11 12" key="1">
    <citation type="submission" date="2018-05" db="EMBL/GenBank/DDBJ databases">
        <title>Spiribacter halobius sp. nov., a moderately halophilic bacterium isolated from marine solar saltern.</title>
        <authorList>
            <person name="Zheng W.-S."/>
            <person name="Lu D.-C."/>
            <person name="Du Z.-J."/>
        </authorList>
    </citation>
    <scope>NUCLEOTIDE SEQUENCE [LARGE SCALE GENOMIC DNA]</scope>
    <source>
        <strain evidence="11 12">E85</strain>
    </source>
</reference>
<keyword evidence="5 9" id="KW-0812">Transmembrane</keyword>
<evidence type="ECO:0000256" key="7">
    <source>
        <dbReference type="ARBA" id="ARBA00023136"/>
    </source>
</evidence>
<evidence type="ECO:0000256" key="8">
    <source>
        <dbReference type="ARBA" id="ARBA00038436"/>
    </source>
</evidence>
<dbReference type="PANTHER" id="PTHR35011:SF4">
    <property type="entry name" value="SLL1102 PROTEIN"/>
    <property type="match status" value="1"/>
</dbReference>
<dbReference type="GO" id="GO:0022857">
    <property type="term" value="F:transmembrane transporter activity"/>
    <property type="evidence" value="ECO:0007669"/>
    <property type="project" value="UniProtKB-UniRule"/>
</dbReference>
<comment type="caution">
    <text evidence="9">Lacks conserved residue(s) required for the propagation of feature annotation.</text>
</comment>
<evidence type="ECO:0000256" key="2">
    <source>
        <dbReference type="ARBA" id="ARBA00022448"/>
    </source>
</evidence>
<protein>
    <recommendedName>
        <fullName evidence="9">TRAP transporter small permease protein</fullName>
    </recommendedName>
</protein>
<keyword evidence="2 9" id="KW-0813">Transport</keyword>
<comment type="subunit">
    <text evidence="9">The complex comprises the extracytoplasmic solute receptor protein and the two transmembrane proteins.</text>
</comment>
<dbReference type="InterPro" id="IPR007387">
    <property type="entry name" value="TRAP_DctQ"/>
</dbReference>
<sequence length="189" mass="20470">MHFLLRVAAGIDWLNEQVGRIVIWLSVLMILIGVYNAGARYIGAFLGMHLGSNAYLEAQWYLFGIMFMLGGAYALRHNAHVRVDVMYGRLGQRGRAAIDLAGSVILLMPFCAGAIWLSWDWLMFSWSIGETSSNPGGLPRYPIKTVVPLAFALIFLQGGSQAIKSLAVLIGHRGGDRSASGGAAEGSSR</sequence>
<keyword evidence="6 9" id="KW-1133">Transmembrane helix</keyword>
<dbReference type="Pfam" id="PF04290">
    <property type="entry name" value="DctQ"/>
    <property type="match status" value="1"/>
</dbReference>
<name>A0A2U2NA40_9GAMM</name>
<feature type="transmembrane region" description="Helical" evidence="9">
    <location>
        <begin position="58"/>
        <end position="75"/>
    </location>
</feature>
<comment type="function">
    <text evidence="9">Part of the tripartite ATP-independent periplasmic (TRAP) transport system.</text>
</comment>
<comment type="subcellular location">
    <subcellularLocation>
        <location evidence="1 9">Cell inner membrane</location>
        <topology evidence="1 9">Multi-pass membrane protein</topology>
    </subcellularLocation>
</comment>
<evidence type="ECO:0000256" key="6">
    <source>
        <dbReference type="ARBA" id="ARBA00022989"/>
    </source>
</evidence>
<comment type="similarity">
    <text evidence="8 9">Belongs to the TRAP transporter small permease family.</text>
</comment>
<dbReference type="AlphaFoldDB" id="A0A2U2NA40"/>
<evidence type="ECO:0000313" key="11">
    <source>
        <dbReference type="EMBL" id="PWG65884.1"/>
    </source>
</evidence>
<accession>A0A2U2NA40</accession>
<keyword evidence="12" id="KW-1185">Reference proteome</keyword>
<evidence type="ECO:0000256" key="3">
    <source>
        <dbReference type="ARBA" id="ARBA00022475"/>
    </source>
</evidence>
<feature type="transmembrane region" description="Helical" evidence="9">
    <location>
        <begin position="96"/>
        <end position="119"/>
    </location>
</feature>
<feature type="transmembrane region" description="Helical" evidence="9">
    <location>
        <begin position="21"/>
        <end position="38"/>
    </location>
</feature>
<dbReference type="GO" id="GO:0005886">
    <property type="term" value="C:plasma membrane"/>
    <property type="evidence" value="ECO:0007669"/>
    <property type="project" value="UniProtKB-SubCell"/>
</dbReference>
<evidence type="ECO:0000256" key="9">
    <source>
        <dbReference type="RuleBase" id="RU369079"/>
    </source>
</evidence>
<keyword evidence="7 9" id="KW-0472">Membrane</keyword>
<dbReference type="EMBL" id="QFFI01000001">
    <property type="protein sequence ID" value="PWG65884.1"/>
    <property type="molecule type" value="Genomic_DNA"/>
</dbReference>
<keyword evidence="4 9" id="KW-0997">Cell inner membrane</keyword>
<evidence type="ECO:0000259" key="10">
    <source>
        <dbReference type="Pfam" id="PF04290"/>
    </source>
</evidence>
<evidence type="ECO:0000313" key="12">
    <source>
        <dbReference type="Proteomes" id="UP000245474"/>
    </source>
</evidence>
<proteinExistence type="inferred from homology"/>
<organism evidence="11 12">
    <name type="scientific">Sediminicurvatus halobius</name>
    <dbReference type="NCBI Taxonomy" id="2182432"/>
    <lineage>
        <taxon>Bacteria</taxon>
        <taxon>Pseudomonadati</taxon>
        <taxon>Pseudomonadota</taxon>
        <taxon>Gammaproteobacteria</taxon>
        <taxon>Chromatiales</taxon>
        <taxon>Ectothiorhodospiraceae</taxon>
        <taxon>Sediminicurvatus</taxon>
    </lineage>
</organism>
<gene>
    <name evidence="11" type="ORF">DEM34_00410</name>
</gene>
<evidence type="ECO:0000256" key="4">
    <source>
        <dbReference type="ARBA" id="ARBA00022519"/>
    </source>
</evidence>
<dbReference type="OrthoDB" id="9795655at2"/>
<dbReference type="RefSeq" id="WP_109675347.1">
    <property type="nucleotide sequence ID" value="NZ_CP086615.1"/>
</dbReference>
<dbReference type="Proteomes" id="UP000245474">
    <property type="component" value="Unassembled WGS sequence"/>
</dbReference>